<evidence type="ECO:0000256" key="2">
    <source>
        <dbReference type="SAM" id="Phobius"/>
    </source>
</evidence>
<dbReference type="AlphaFoldDB" id="A0A9P8AVX7"/>
<proteinExistence type="inferred from homology"/>
<evidence type="ECO:0000313" key="4">
    <source>
        <dbReference type="EMBL" id="KAG7449795.1"/>
    </source>
</evidence>
<keyword evidence="2" id="KW-0472">Membrane</keyword>
<dbReference type="PANTHER" id="PTHR31082">
    <property type="entry name" value="PHEROMONE-REGULATED MEMBRANE PROTEIN 10"/>
    <property type="match status" value="1"/>
</dbReference>
<feature type="transmembrane region" description="Helical" evidence="2">
    <location>
        <begin position="130"/>
        <end position="149"/>
    </location>
</feature>
<name>A0A9P8AVX7_9AGAR</name>
<comment type="caution">
    <text evidence="4">The sequence shown here is derived from an EMBL/GenBank/DDBJ whole genome shotgun (WGS) entry which is preliminary data.</text>
</comment>
<sequence>MLFSFIAAGMAASGKLCYSVIASGSVVLILPGFIVSCGSLELMPRNLVSGAVRMFYAVIYSLFLGFGQSVGAEAYEKITSHSVVGVTDYTCALTHDPEGGWWQRAVLEKLYALESEGNGMHVFPDDSAPLILALVQFLGVAIASVGWVTNHFTSTKFVNQNDISAAVGAFAVGFMANLYGCFFSGNAFVIMPVFFSKSRLAFEWWSLDLRLISVAIGLTVGTHSIRLGLSPIPVA</sequence>
<feature type="transmembrane region" description="Helical" evidence="2">
    <location>
        <begin position="16"/>
        <end position="35"/>
    </location>
</feature>
<dbReference type="PANTHER" id="PTHR31082:SF4">
    <property type="entry name" value="PHEROMONE-REGULATED MEMBRANE PROTEIN 10"/>
    <property type="match status" value="1"/>
</dbReference>
<reference evidence="4" key="1">
    <citation type="submission" date="2020-11" db="EMBL/GenBank/DDBJ databases">
        <title>Adaptations for nitrogen fixation in a non-lichenized fungal sporocarp promotes dispersal by wood-feeding termites.</title>
        <authorList>
            <consortium name="DOE Joint Genome Institute"/>
            <person name="Koch R.A."/>
            <person name="Yoon G."/>
            <person name="Arayal U."/>
            <person name="Lail K."/>
            <person name="Amirebrahimi M."/>
            <person name="Labutti K."/>
            <person name="Lipzen A."/>
            <person name="Riley R."/>
            <person name="Barry K."/>
            <person name="Henrissat B."/>
            <person name="Grigoriev I.V."/>
            <person name="Herr J.R."/>
            <person name="Aime M.C."/>
        </authorList>
    </citation>
    <scope>NUCLEOTIDE SEQUENCE</scope>
    <source>
        <strain evidence="4">MCA 3950</strain>
    </source>
</reference>
<protein>
    <recommendedName>
        <fullName evidence="3">Threonine/serine exporter-like N-terminal domain-containing protein</fullName>
    </recommendedName>
</protein>
<feature type="transmembrane region" description="Helical" evidence="2">
    <location>
        <begin position="169"/>
        <end position="195"/>
    </location>
</feature>
<feature type="transmembrane region" description="Helical" evidence="2">
    <location>
        <begin position="47"/>
        <end position="67"/>
    </location>
</feature>
<accession>A0A9P8AVX7</accession>
<gene>
    <name evidence="4" type="ORF">BT62DRAFT_1002105</name>
</gene>
<dbReference type="GeneID" id="66099099"/>
<evidence type="ECO:0000259" key="3">
    <source>
        <dbReference type="Pfam" id="PF06738"/>
    </source>
</evidence>
<dbReference type="RefSeq" id="XP_043043295.1">
    <property type="nucleotide sequence ID" value="XM_043176812.1"/>
</dbReference>
<evidence type="ECO:0000256" key="1">
    <source>
        <dbReference type="ARBA" id="ARBA00034125"/>
    </source>
</evidence>
<dbReference type="OrthoDB" id="413008at2759"/>
<dbReference type="EMBL" id="MU250527">
    <property type="protein sequence ID" value="KAG7449795.1"/>
    <property type="molecule type" value="Genomic_DNA"/>
</dbReference>
<comment type="similarity">
    <text evidence="1">Belongs to the ThrE exporter (TC 2.A.79) family.</text>
</comment>
<organism evidence="4 5">
    <name type="scientific">Guyanagaster necrorhizus</name>
    <dbReference type="NCBI Taxonomy" id="856835"/>
    <lineage>
        <taxon>Eukaryota</taxon>
        <taxon>Fungi</taxon>
        <taxon>Dikarya</taxon>
        <taxon>Basidiomycota</taxon>
        <taxon>Agaricomycotina</taxon>
        <taxon>Agaricomycetes</taxon>
        <taxon>Agaricomycetidae</taxon>
        <taxon>Agaricales</taxon>
        <taxon>Marasmiineae</taxon>
        <taxon>Physalacriaceae</taxon>
        <taxon>Guyanagaster</taxon>
    </lineage>
</organism>
<dbReference type="Proteomes" id="UP000812287">
    <property type="component" value="Unassembled WGS sequence"/>
</dbReference>
<keyword evidence="2" id="KW-0812">Transmembrane</keyword>
<keyword evidence="2" id="KW-1133">Transmembrane helix</keyword>
<evidence type="ECO:0000313" key="5">
    <source>
        <dbReference type="Proteomes" id="UP000812287"/>
    </source>
</evidence>
<feature type="domain" description="Threonine/serine exporter-like N-terminal" evidence="3">
    <location>
        <begin position="3"/>
        <end position="72"/>
    </location>
</feature>
<keyword evidence="5" id="KW-1185">Reference proteome</keyword>
<dbReference type="InterPro" id="IPR010619">
    <property type="entry name" value="ThrE-like_N"/>
</dbReference>
<dbReference type="Pfam" id="PF06738">
    <property type="entry name" value="ThrE"/>
    <property type="match status" value="1"/>
</dbReference>
<dbReference type="InterPro" id="IPR051361">
    <property type="entry name" value="ThrE/Ser_Exporter"/>
</dbReference>
<dbReference type="GO" id="GO:0022857">
    <property type="term" value="F:transmembrane transporter activity"/>
    <property type="evidence" value="ECO:0007669"/>
    <property type="project" value="InterPro"/>
</dbReference>